<evidence type="ECO:0000259" key="2">
    <source>
        <dbReference type="Pfam" id="PF12850"/>
    </source>
</evidence>
<dbReference type="EMBL" id="NWSL01000060">
    <property type="protein sequence ID" value="PDS46335.1"/>
    <property type="molecule type" value="Genomic_DNA"/>
</dbReference>
<comment type="similarity">
    <text evidence="1">Belongs to the metallophosphoesterase superfamily. YfcE family.</text>
</comment>
<dbReference type="Gene3D" id="3.60.21.10">
    <property type="match status" value="1"/>
</dbReference>
<dbReference type="Proteomes" id="UP000219972">
    <property type="component" value="Unassembled WGS sequence"/>
</dbReference>
<keyword evidence="4" id="KW-1185">Reference proteome</keyword>
<proteinExistence type="inferred from homology"/>
<dbReference type="Pfam" id="PF12850">
    <property type="entry name" value="Metallophos_2"/>
    <property type="match status" value="1"/>
</dbReference>
<protein>
    <recommendedName>
        <fullName evidence="2">Calcineurin-like phosphoesterase domain-containing protein</fullName>
    </recommendedName>
</protein>
<dbReference type="InterPro" id="IPR029052">
    <property type="entry name" value="Metallo-depent_PP-like"/>
</dbReference>
<organism evidence="3 4">
    <name type="scientific">Rhizobium anhuiense</name>
    <dbReference type="NCBI Taxonomy" id="1184720"/>
    <lineage>
        <taxon>Bacteria</taxon>
        <taxon>Pseudomonadati</taxon>
        <taxon>Pseudomonadota</taxon>
        <taxon>Alphaproteobacteria</taxon>
        <taxon>Hyphomicrobiales</taxon>
        <taxon>Rhizobiaceae</taxon>
        <taxon>Rhizobium/Agrobacterium group</taxon>
        <taxon>Rhizobium</taxon>
    </lineage>
</organism>
<evidence type="ECO:0000256" key="1">
    <source>
        <dbReference type="ARBA" id="ARBA00008950"/>
    </source>
</evidence>
<sequence length="264" mass="29958">MLPGAGMTRLLACSDIHNNIKAVRQLRAREGNDYDAVIVAGDLGSESTSEIFTLFQSFECPVLYVFGNWDHRLEHDRNFGERCHHLHLSPARIGGLSIIGESIDGIDYEWEAFRSQIGDVEPAHVPTVQNAFRRRQREKLGAIVEAEGPEHTIVVSHYRITKTQSLLSGVPLFLFGHIHRFEDRMFRGQRFVNVSALDNKVMVAPRTLQRTTRDDYRLVNDGSYVVITHDVDTGFAIEPIRFDPDFSNWTRIEGIVRASAPEVE</sequence>
<evidence type="ECO:0000313" key="3">
    <source>
        <dbReference type="EMBL" id="PDS46335.1"/>
    </source>
</evidence>
<feature type="domain" description="Calcineurin-like phosphoesterase" evidence="2">
    <location>
        <begin position="9"/>
        <end position="196"/>
    </location>
</feature>
<name>A0ABX4IWB2_9HYPH</name>
<gene>
    <name evidence="3" type="ORF">CO662_36085</name>
</gene>
<dbReference type="InterPro" id="IPR024654">
    <property type="entry name" value="Calcineurin-like_PHP_lpxH"/>
</dbReference>
<evidence type="ECO:0000313" key="4">
    <source>
        <dbReference type="Proteomes" id="UP000219972"/>
    </source>
</evidence>
<dbReference type="SUPFAM" id="SSF56300">
    <property type="entry name" value="Metallo-dependent phosphatases"/>
    <property type="match status" value="1"/>
</dbReference>
<comment type="caution">
    <text evidence="3">The sequence shown here is derived from an EMBL/GenBank/DDBJ whole genome shotgun (WGS) entry which is preliminary data.</text>
</comment>
<reference evidence="3 4" key="1">
    <citation type="submission" date="2017-09" db="EMBL/GenBank/DDBJ databases">
        <title>Comparative genomics of rhizobia isolated from Phaseolus vulgaris in China.</title>
        <authorList>
            <person name="Tong W."/>
        </authorList>
    </citation>
    <scope>NUCLEOTIDE SEQUENCE [LARGE SCALE GENOMIC DNA]</scope>
    <source>
        <strain evidence="3 4">Y27</strain>
    </source>
</reference>
<accession>A0ABX4IWB2</accession>